<dbReference type="AlphaFoldDB" id="A0A8R7PNJ8"/>
<feature type="compositionally biased region" description="Basic and acidic residues" evidence="1">
    <location>
        <begin position="147"/>
        <end position="170"/>
    </location>
</feature>
<feature type="region of interest" description="Disordered" evidence="1">
    <location>
        <begin position="147"/>
        <end position="176"/>
    </location>
</feature>
<dbReference type="Gramene" id="TuG1812G0300000427.01.T01">
    <property type="protein sequence ID" value="TuG1812G0300000427.01.T01.cds268762"/>
    <property type="gene ID" value="TuG1812G0300000427.01"/>
</dbReference>
<gene>
    <name evidence="2" type="primary">LOC125542432</name>
</gene>
<evidence type="ECO:0000313" key="3">
    <source>
        <dbReference type="Proteomes" id="UP000015106"/>
    </source>
</evidence>
<keyword evidence="3" id="KW-1185">Reference proteome</keyword>
<proteinExistence type="predicted"/>
<reference evidence="3" key="1">
    <citation type="journal article" date="2013" name="Nature">
        <title>Draft genome of the wheat A-genome progenitor Triticum urartu.</title>
        <authorList>
            <person name="Ling H.Q."/>
            <person name="Zhao S."/>
            <person name="Liu D."/>
            <person name="Wang J."/>
            <person name="Sun H."/>
            <person name="Zhang C."/>
            <person name="Fan H."/>
            <person name="Li D."/>
            <person name="Dong L."/>
            <person name="Tao Y."/>
            <person name="Gao C."/>
            <person name="Wu H."/>
            <person name="Li Y."/>
            <person name="Cui Y."/>
            <person name="Guo X."/>
            <person name="Zheng S."/>
            <person name="Wang B."/>
            <person name="Yu K."/>
            <person name="Liang Q."/>
            <person name="Yang W."/>
            <person name="Lou X."/>
            <person name="Chen J."/>
            <person name="Feng M."/>
            <person name="Jian J."/>
            <person name="Zhang X."/>
            <person name="Luo G."/>
            <person name="Jiang Y."/>
            <person name="Liu J."/>
            <person name="Wang Z."/>
            <person name="Sha Y."/>
            <person name="Zhang B."/>
            <person name="Wu H."/>
            <person name="Tang D."/>
            <person name="Shen Q."/>
            <person name="Xue P."/>
            <person name="Zou S."/>
            <person name="Wang X."/>
            <person name="Liu X."/>
            <person name="Wang F."/>
            <person name="Yang Y."/>
            <person name="An X."/>
            <person name="Dong Z."/>
            <person name="Zhang K."/>
            <person name="Zhang X."/>
            <person name="Luo M.C."/>
            <person name="Dvorak J."/>
            <person name="Tong Y."/>
            <person name="Wang J."/>
            <person name="Yang H."/>
            <person name="Li Z."/>
            <person name="Wang D."/>
            <person name="Zhang A."/>
            <person name="Wang J."/>
        </authorList>
    </citation>
    <scope>NUCLEOTIDE SEQUENCE</scope>
    <source>
        <strain evidence="3">cv. G1812</strain>
    </source>
</reference>
<accession>A0A8R7PNJ8</accession>
<name>A0A8R7PNJ8_TRIUA</name>
<sequence>MWNCRSLARPGEVEVAAGEPPGWEVRGEAERLLVVVEHHQLVLHLEPPDHHRRRRAPSAASGLHEREARRAAVHLRHGVAAHHREVRPALQHHVHLRDGVARQRRRQLGRVVAQLERRHGRHLRARAHGAVEGRDEGAVHVAAELRVGDRGGEADDERAGAGDGHARPVDGDAVGG</sequence>
<reference evidence="2" key="2">
    <citation type="submission" date="2018-03" db="EMBL/GenBank/DDBJ databases">
        <title>The Triticum urartu genome reveals the dynamic nature of wheat genome evolution.</title>
        <authorList>
            <person name="Ling H."/>
            <person name="Ma B."/>
            <person name="Shi X."/>
            <person name="Liu H."/>
            <person name="Dong L."/>
            <person name="Sun H."/>
            <person name="Cao Y."/>
            <person name="Gao Q."/>
            <person name="Zheng S."/>
            <person name="Li Y."/>
            <person name="Yu Y."/>
            <person name="Du H."/>
            <person name="Qi M."/>
            <person name="Li Y."/>
            <person name="Yu H."/>
            <person name="Cui Y."/>
            <person name="Wang N."/>
            <person name="Chen C."/>
            <person name="Wu H."/>
            <person name="Zhao Y."/>
            <person name="Zhang J."/>
            <person name="Li Y."/>
            <person name="Zhou W."/>
            <person name="Zhang B."/>
            <person name="Hu W."/>
            <person name="Eijk M."/>
            <person name="Tang J."/>
            <person name="Witsenboer H."/>
            <person name="Zhao S."/>
            <person name="Li Z."/>
            <person name="Zhang A."/>
            <person name="Wang D."/>
            <person name="Liang C."/>
        </authorList>
    </citation>
    <scope>NUCLEOTIDE SEQUENCE [LARGE SCALE GENOMIC DNA]</scope>
    <source>
        <strain evidence="2">cv. G1812</strain>
    </source>
</reference>
<protein>
    <submittedName>
        <fullName evidence="2">Uncharacterized protein</fullName>
    </submittedName>
</protein>
<organism evidence="2 3">
    <name type="scientific">Triticum urartu</name>
    <name type="common">Red wild einkorn</name>
    <name type="synonym">Crithodium urartu</name>
    <dbReference type="NCBI Taxonomy" id="4572"/>
    <lineage>
        <taxon>Eukaryota</taxon>
        <taxon>Viridiplantae</taxon>
        <taxon>Streptophyta</taxon>
        <taxon>Embryophyta</taxon>
        <taxon>Tracheophyta</taxon>
        <taxon>Spermatophyta</taxon>
        <taxon>Magnoliopsida</taxon>
        <taxon>Liliopsida</taxon>
        <taxon>Poales</taxon>
        <taxon>Poaceae</taxon>
        <taxon>BOP clade</taxon>
        <taxon>Pooideae</taxon>
        <taxon>Triticodae</taxon>
        <taxon>Triticeae</taxon>
        <taxon>Triticinae</taxon>
        <taxon>Triticum</taxon>
    </lineage>
</organism>
<evidence type="ECO:0000313" key="2">
    <source>
        <dbReference type="EnsemblPlants" id="TuG1812G0300000427.01.T01.cds268762"/>
    </source>
</evidence>
<dbReference type="Proteomes" id="UP000015106">
    <property type="component" value="Chromosome 3"/>
</dbReference>
<dbReference type="EnsemblPlants" id="TuG1812G0300000427.01.T01">
    <property type="protein sequence ID" value="TuG1812G0300000427.01.T01.cds268762"/>
    <property type="gene ID" value="TuG1812G0300000427.01"/>
</dbReference>
<evidence type="ECO:0000256" key="1">
    <source>
        <dbReference type="SAM" id="MobiDB-lite"/>
    </source>
</evidence>
<reference evidence="2" key="3">
    <citation type="submission" date="2022-06" db="UniProtKB">
        <authorList>
            <consortium name="EnsemblPlants"/>
        </authorList>
    </citation>
    <scope>IDENTIFICATION</scope>
</reference>